<name>A0A7C9HBH4_9RHOB</name>
<organism evidence="1 2">
    <name type="scientific">Sediminimonas qiaohouensis</name>
    <dbReference type="NCBI Taxonomy" id="552061"/>
    <lineage>
        <taxon>Bacteria</taxon>
        <taxon>Pseudomonadati</taxon>
        <taxon>Pseudomonadota</taxon>
        <taxon>Alphaproteobacteria</taxon>
        <taxon>Rhodobacterales</taxon>
        <taxon>Roseobacteraceae</taxon>
        <taxon>Sediminimonas</taxon>
    </lineage>
</organism>
<dbReference type="RefSeq" id="WP_273249974.1">
    <property type="nucleotide sequence ID" value="NZ_VENJ01000014.1"/>
</dbReference>
<dbReference type="Proteomes" id="UP000483078">
    <property type="component" value="Unassembled WGS sequence"/>
</dbReference>
<evidence type="ECO:0000313" key="2">
    <source>
        <dbReference type="Proteomes" id="UP000483078"/>
    </source>
</evidence>
<dbReference type="AlphaFoldDB" id="A0A7C9HBH4"/>
<proteinExistence type="predicted"/>
<dbReference type="NCBIfam" id="TIGR03223">
    <property type="entry name" value="Phn_opern_protn"/>
    <property type="match status" value="1"/>
</dbReference>
<accession>A0A7C9HBH4</accession>
<reference evidence="1 2" key="1">
    <citation type="submission" date="2019-06" db="EMBL/GenBank/DDBJ databases">
        <title>Enrichment of Autotrophic Halophilic Microorganisms from Red Sea Brine Pool Using Microbial Electrosynthesis System.</title>
        <authorList>
            <person name="Alqahtani M.F."/>
            <person name="Bajracharya S."/>
            <person name="Katuri K.P."/>
            <person name="Ali M."/>
            <person name="Saikaly P.E."/>
        </authorList>
    </citation>
    <scope>NUCLEOTIDE SEQUENCE [LARGE SCALE GENOMIC DNA]</scope>
    <source>
        <strain evidence="1">MES6</strain>
    </source>
</reference>
<dbReference type="Gene3D" id="3.90.1140.10">
    <property type="entry name" value="Cyclic phosphodiesterase"/>
    <property type="match status" value="1"/>
</dbReference>
<evidence type="ECO:0000313" key="1">
    <source>
        <dbReference type="EMBL" id="MTJ05144.1"/>
    </source>
</evidence>
<dbReference type="Pfam" id="PF06299">
    <property type="entry name" value="DUF1045"/>
    <property type="match status" value="1"/>
</dbReference>
<sequence>MEHYLRYAVYFAPAPGPLADFGAAWLGWDAQAGCAVAHPQVPGLPCPVAEVTRQPRKYGFHGTLKPPFRLAGGCAPEDLAEAVELLAARLAPVRMPGLQLDRIGRFLALTPKGDGAELAALAGAVVTGLDAYRAPLTAEEFARRRPDRLDPRQRANLEQWGYPYVLEEFRFHLTLTGPMEENRAQAVRAALAPVLEPLLPVPFEVPDICLFGEGEDGYFRLVHRYALSG</sequence>
<comment type="caution">
    <text evidence="1">The sequence shown here is derived from an EMBL/GenBank/DDBJ whole genome shotgun (WGS) entry which is preliminary data.</text>
</comment>
<gene>
    <name evidence="1" type="ORF">FH759_10700</name>
</gene>
<dbReference type="InterPro" id="IPR009389">
    <property type="entry name" value="DUF1045"/>
</dbReference>
<protein>
    <submittedName>
        <fullName evidence="1">DUF1045 domain-containing protein</fullName>
    </submittedName>
</protein>
<dbReference type="EMBL" id="VENJ01000014">
    <property type="protein sequence ID" value="MTJ05144.1"/>
    <property type="molecule type" value="Genomic_DNA"/>
</dbReference>
<dbReference type="PIRSF" id="PIRSF033328">
    <property type="entry name" value="Phest_Mll4975"/>
    <property type="match status" value="1"/>
</dbReference>